<dbReference type="Pfam" id="PF16715">
    <property type="entry name" value="CDPS"/>
    <property type="match status" value="1"/>
</dbReference>
<comment type="caution">
    <text evidence="4">The sequence shown here is derived from an EMBL/GenBank/DDBJ whole genome shotgun (WGS) entry which is preliminary data.</text>
</comment>
<dbReference type="EMBL" id="BMQB01000005">
    <property type="protein sequence ID" value="GGJ95993.1"/>
    <property type="molecule type" value="Genomic_DNA"/>
</dbReference>
<keyword evidence="2" id="KW-0808">Transferase</keyword>
<gene>
    <name evidence="4" type="primary">yvmC</name>
    <name evidence="4" type="ORF">GCM10010123_27390</name>
</gene>
<name>A0A8J3B7Z7_9ACTN</name>
<sequence length="241" mass="27403">MAVYVMEPLSSECATVLRQNEHVCIGVSPFNSYFSTERLASLARWAHDGFASFHFFVPDEITTYTFEALGYPASRARQKAHRQARYTHNKIRAALATLPLADPESRVLGMADLYANARYVELHRHVNELYDKSEQFREACIDATRWVLSGKLPDDRPAAPEQLSLGVRYFLAELPLFAGSGYIVGADSSLFAYHQRVRFLERFFDRELEWAPRPRQGFLIVQDPAPAERLDRELSLLGSAS</sequence>
<evidence type="ECO:0000256" key="1">
    <source>
        <dbReference type="ARBA" id="ARBA00006034"/>
    </source>
</evidence>
<comment type="similarity">
    <text evidence="1">Belongs to the CDPS family.</text>
</comment>
<protein>
    <recommendedName>
        <fullName evidence="3">Cyclodipeptide synthase</fullName>
    </recommendedName>
</protein>
<dbReference type="InterPro" id="IPR038622">
    <property type="entry name" value="CDPS_sf"/>
</dbReference>
<dbReference type="Gene3D" id="3.40.50.11710">
    <property type="entry name" value="Cyclodipeptide synthase"/>
    <property type="match status" value="1"/>
</dbReference>
<evidence type="ECO:0000313" key="5">
    <source>
        <dbReference type="Proteomes" id="UP000649739"/>
    </source>
</evidence>
<reference evidence="4" key="1">
    <citation type="journal article" date="2014" name="Int. J. Syst. Evol. Microbiol.">
        <title>Complete genome sequence of Corynebacterium casei LMG S-19264T (=DSM 44701T), isolated from a smear-ripened cheese.</title>
        <authorList>
            <consortium name="US DOE Joint Genome Institute (JGI-PGF)"/>
            <person name="Walter F."/>
            <person name="Albersmeier A."/>
            <person name="Kalinowski J."/>
            <person name="Ruckert C."/>
        </authorList>
    </citation>
    <scope>NUCLEOTIDE SEQUENCE</scope>
    <source>
        <strain evidence="4">JCM 3090</strain>
    </source>
</reference>
<accession>A0A8J3B7Z7</accession>
<evidence type="ECO:0000313" key="4">
    <source>
        <dbReference type="EMBL" id="GGJ95993.1"/>
    </source>
</evidence>
<organism evidence="4 5">
    <name type="scientific">Pilimelia anulata</name>
    <dbReference type="NCBI Taxonomy" id="53371"/>
    <lineage>
        <taxon>Bacteria</taxon>
        <taxon>Bacillati</taxon>
        <taxon>Actinomycetota</taxon>
        <taxon>Actinomycetes</taxon>
        <taxon>Micromonosporales</taxon>
        <taxon>Micromonosporaceae</taxon>
        <taxon>Pilimelia</taxon>
    </lineage>
</organism>
<proteinExistence type="inferred from homology"/>
<dbReference type="AlphaFoldDB" id="A0A8J3B7Z7"/>
<dbReference type="InterPro" id="IPR030903">
    <property type="entry name" value="CDPS"/>
</dbReference>
<evidence type="ECO:0000256" key="3">
    <source>
        <dbReference type="ARBA" id="ARBA00030771"/>
    </source>
</evidence>
<reference evidence="4" key="2">
    <citation type="submission" date="2020-09" db="EMBL/GenBank/DDBJ databases">
        <authorList>
            <person name="Sun Q."/>
            <person name="Ohkuma M."/>
        </authorList>
    </citation>
    <scope>NUCLEOTIDE SEQUENCE</scope>
    <source>
        <strain evidence="4">JCM 3090</strain>
    </source>
</reference>
<evidence type="ECO:0000256" key="2">
    <source>
        <dbReference type="ARBA" id="ARBA00022679"/>
    </source>
</evidence>
<keyword evidence="5" id="KW-1185">Reference proteome</keyword>
<dbReference type="GO" id="GO:0016755">
    <property type="term" value="F:aminoacyltransferase activity"/>
    <property type="evidence" value="ECO:0007669"/>
    <property type="project" value="InterPro"/>
</dbReference>
<dbReference type="RefSeq" id="WP_189170500.1">
    <property type="nucleotide sequence ID" value="NZ_BMQB01000005.1"/>
</dbReference>
<dbReference type="NCBIfam" id="TIGR04539">
    <property type="entry name" value="tRNA_cyclodipep"/>
    <property type="match status" value="1"/>
</dbReference>
<dbReference type="Proteomes" id="UP000649739">
    <property type="component" value="Unassembled WGS sequence"/>
</dbReference>